<keyword evidence="4" id="KW-0347">Helicase</keyword>
<dbReference type="Pfam" id="PF13625">
    <property type="entry name" value="Helicase_C_3"/>
    <property type="match status" value="1"/>
</dbReference>
<feature type="region of interest" description="Disordered" evidence="1">
    <location>
        <begin position="829"/>
        <end position="853"/>
    </location>
</feature>
<dbReference type="PROSITE" id="PS52050">
    <property type="entry name" value="WYL"/>
    <property type="match status" value="1"/>
</dbReference>
<evidence type="ECO:0000259" key="3">
    <source>
        <dbReference type="Pfam" id="PF13625"/>
    </source>
</evidence>
<feature type="domain" description="Helicase XPB/Ssl2 N-terminal" evidence="3">
    <location>
        <begin position="548"/>
        <end position="670"/>
    </location>
</feature>
<evidence type="ECO:0000256" key="1">
    <source>
        <dbReference type="SAM" id="MobiDB-lite"/>
    </source>
</evidence>
<sequence length="853" mass="89436">MTENAAPDEHVPGGGSPAAPAPGRPPTFTSWLRSRSDGELAALLSARPDLAQPVPSDIGALAARATSRNAVLRVLERLDRFTLQVLEAVIALGDDRLSEPVGVQTVDLAGALGTLPLPGAADGGGASGSQGGAAEDGPAGDPLAAALDTLLELALVWPDRGRLRPVQVLRDLIPHPAQLGPPARVLLAGLPHGAAARLARDLVPDSTAHTPVETVATLLSDPGRVLGLIGQVGPQARRLLDGMAWGPPNGTVSDARREVTLAGASSPVETLIARALLLPSGDDTLTLPREAALALRSGLLFREVTTAPPPFEGTPNPGEAVSRAAAGQAFTVLRAIEELLERWSQEPAAVLRNGGLGVRDLRRAAQAMDTDETTAALFVEVAHAAGLLGADDRVEGEWLPTRAYDLWRETPPERRWLRLASAWLDSDRVASLNGSRDSGGRVRNVLGSGLVRPAAPQARRDLLGEMATAPPGFAPLPGSLASRLSWRRPRRQSPVYAELVEIAAAEAAALGLTGRGALAGHTRPLLEGEDDDAARVLAAEMPKPLDYVLVQGDLTAVAPGPLVTGLARDLALVADVESTGGATVYRFTEESVRRALDAGQGVADITALLERHSRTPLPQALRYLVSDVGRRHGRLRAGSASGYLRCDEPALLEELLGDRRAQDLGLFRLAPTVVASRSNRAALLERLRRLGYHPVPESGDGTMRLSRPEARRSDPADAPPPPSGSFRDMARAAVRAVRAGDEASNAARTPIPLPEDGPPGSRNAAVLEALTRAAKDGRRVWIGYTDTDGRQVSRIVEPSSVDGGFLTAYDATRASVHRFAVHRVNAVAELDGPEPGGGNGVPGGDRREAAGPH</sequence>
<feature type="compositionally biased region" description="Gly residues" evidence="1">
    <location>
        <begin position="834"/>
        <end position="843"/>
    </location>
</feature>
<feature type="compositionally biased region" description="Gly residues" evidence="1">
    <location>
        <begin position="121"/>
        <end position="131"/>
    </location>
</feature>
<dbReference type="Pfam" id="PF13280">
    <property type="entry name" value="WYL"/>
    <property type="match status" value="1"/>
</dbReference>
<dbReference type="Proteomes" id="UP001432401">
    <property type="component" value="Unassembled WGS sequence"/>
</dbReference>
<organism evidence="4 5">
    <name type="scientific">Nocardiopsis tropica</name>
    <dbReference type="NCBI Taxonomy" id="109330"/>
    <lineage>
        <taxon>Bacteria</taxon>
        <taxon>Bacillati</taxon>
        <taxon>Actinomycetota</taxon>
        <taxon>Actinomycetes</taxon>
        <taxon>Streptosporangiales</taxon>
        <taxon>Nocardiopsidaceae</taxon>
        <taxon>Nocardiopsis</taxon>
    </lineage>
</organism>
<dbReference type="GO" id="GO:0004386">
    <property type="term" value="F:helicase activity"/>
    <property type="evidence" value="ECO:0007669"/>
    <property type="project" value="UniProtKB-KW"/>
</dbReference>
<feature type="compositionally biased region" description="Basic and acidic residues" evidence="1">
    <location>
        <begin position="844"/>
        <end position="853"/>
    </location>
</feature>
<name>A0ABV2A3V0_9ACTN</name>
<proteinExistence type="predicted"/>
<gene>
    <name evidence="4" type="ORF">ABUK86_29925</name>
</gene>
<dbReference type="InterPro" id="IPR032830">
    <property type="entry name" value="XPB/Ssl2_N"/>
</dbReference>
<accession>A0ABV2A3V0</accession>
<evidence type="ECO:0000313" key="4">
    <source>
        <dbReference type="EMBL" id="MES0838025.1"/>
    </source>
</evidence>
<dbReference type="RefSeq" id="WP_352986868.1">
    <property type="nucleotide sequence ID" value="NZ_JBEQNA010000017.1"/>
</dbReference>
<evidence type="ECO:0000313" key="5">
    <source>
        <dbReference type="Proteomes" id="UP001432401"/>
    </source>
</evidence>
<keyword evidence="5" id="KW-1185">Reference proteome</keyword>
<dbReference type="InterPro" id="IPR026881">
    <property type="entry name" value="WYL_dom"/>
</dbReference>
<comment type="caution">
    <text evidence="4">The sequence shown here is derived from an EMBL/GenBank/DDBJ whole genome shotgun (WGS) entry which is preliminary data.</text>
</comment>
<keyword evidence="4" id="KW-0378">Hydrolase</keyword>
<reference evidence="4 5" key="1">
    <citation type="submission" date="2024-06" db="EMBL/GenBank/DDBJ databases">
        <authorList>
            <person name="Bataeva Y.V."/>
            <person name="Grigorian L.N."/>
            <person name="Solomentsev V.I."/>
        </authorList>
    </citation>
    <scope>NUCLEOTIDE SEQUENCE [LARGE SCALE GENOMIC DNA]</scope>
    <source>
        <strain evidence="5">SCPM-O-B-12605 (RCAM04882)</strain>
    </source>
</reference>
<keyword evidence="4" id="KW-0547">Nucleotide-binding</keyword>
<feature type="region of interest" description="Disordered" evidence="1">
    <location>
        <begin position="120"/>
        <end position="140"/>
    </location>
</feature>
<feature type="domain" description="WYL" evidence="2">
    <location>
        <begin position="766"/>
        <end position="827"/>
    </location>
</feature>
<feature type="region of interest" description="Disordered" evidence="1">
    <location>
        <begin position="692"/>
        <end position="760"/>
    </location>
</feature>
<protein>
    <submittedName>
        <fullName evidence="4">Helicase-associated domain-containing protein</fullName>
    </submittedName>
</protein>
<feature type="region of interest" description="Disordered" evidence="1">
    <location>
        <begin position="1"/>
        <end position="32"/>
    </location>
</feature>
<keyword evidence="4" id="KW-0067">ATP-binding</keyword>
<feature type="compositionally biased region" description="Basic and acidic residues" evidence="1">
    <location>
        <begin position="706"/>
        <end position="715"/>
    </location>
</feature>
<evidence type="ECO:0000259" key="2">
    <source>
        <dbReference type="Pfam" id="PF13280"/>
    </source>
</evidence>
<dbReference type="EMBL" id="JBEQNB010000023">
    <property type="protein sequence ID" value="MES0838025.1"/>
    <property type="molecule type" value="Genomic_DNA"/>
</dbReference>